<dbReference type="PANTHER" id="PTHR12888">
    <property type="entry name" value="PEROXISOME ASSEMBLY PROTEIN 12 PEROXIN-12"/>
    <property type="match status" value="1"/>
</dbReference>
<organism evidence="14 15">
    <name type="scientific">Romanomermis culicivorax</name>
    <name type="common">Nematode worm</name>
    <dbReference type="NCBI Taxonomy" id="13658"/>
    <lineage>
        <taxon>Eukaryota</taxon>
        <taxon>Metazoa</taxon>
        <taxon>Ecdysozoa</taxon>
        <taxon>Nematoda</taxon>
        <taxon>Enoplea</taxon>
        <taxon>Dorylaimia</taxon>
        <taxon>Mermithida</taxon>
        <taxon>Mermithoidea</taxon>
        <taxon>Mermithidae</taxon>
        <taxon>Romanomermis</taxon>
    </lineage>
</organism>
<keyword evidence="4" id="KW-0813">Transport</keyword>
<reference evidence="15" key="1">
    <citation type="submission" date="2022-11" db="UniProtKB">
        <authorList>
            <consortium name="WormBaseParasite"/>
        </authorList>
    </citation>
    <scope>IDENTIFICATION</scope>
</reference>
<dbReference type="AlphaFoldDB" id="A0A915K8W0"/>
<keyword evidence="9" id="KW-0653">Protein transport</keyword>
<evidence type="ECO:0000259" key="13">
    <source>
        <dbReference type="Pfam" id="PF04757"/>
    </source>
</evidence>
<evidence type="ECO:0000256" key="6">
    <source>
        <dbReference type="ARBA" id="ARBA00022723"/>
    </source>
</evidence>
<comment type="pathway">
    <text evidence="2">Protein modification; protein ubiquitination.</text>
</comment>
<keyword evidence="10" id="KW-1133">Transmembrane helix</keyword>
<evidence type="ECO:0000256" key="1">
    <source>
        <dbReference type="ARBA" id="ARBA00004585"/>
    </source>
</evidence>
<evidence type="ECO:0000256" key="5">
    <source>
        <dbReference type="ARBA" id="ARBA00022692"/>
    </source>
</evidence>
<dbReference type="GO" id="GO:1990429">
    <property type="term" value="C:peroxisomal importomer complex"/>
    <property type="evidence" value="ECO:0007669"/>
    <property type="project" value="TreeGrafter"/>
</dbReference>
<dbReference type="GO" id="GO:0006513">
    <property type="term" value="P:protein monoubiquitination"/>
    <property type="evidence" value="ECO:0007669"/>
    <property type="project" value="TreeGrafter"/>
</dbReference>
<evidence type="ECO:0000256" key="10">
    <source>
        <dbReference type="ARBA" id="ARBA00022989"/>
    </source>
</evidence>
<dbReference type="GO" id="GO:0005778">
    <property type="term" value="C:peroxisomal membrane"/>
    <property type="evidence" value="ECO:0007669"/>
    <property type="project" value="UniProtKB-SubCell"/>
</dbReference>
<keyword evidence="8" id="KW-0862">Zinc</keyword>
<dbReference type="GO" id="GO:0004842">
    <property type="term" value="F:ubiquitin-protein transferase activity"/>
    <property type="evidence" value="ECO:0007669"/>
    <property type="project" value="TreeGrafter"/>
</dbReference>
<evidence type="ECO:0000256" key="2">
    <source>
        <dbReference type="ARBA" id="ARBA00004906"/>
    </source>
</evidence>
<protein>
    <submittedName>
        <fullName evidence="15">Pex N-terminal domain-containing protein</fullName>
    </submittedName>
</protein>
<keyword evidence="12" id="KW-0576">Peroxisome</keyword>
<evidence type="ECO:0000256" key="12">
    <source>
        <dbReference type="ARBA" id="ARBA00023140"/>
    </source>
</evidence>
<comment type="similarity">
    <text evidence="3">Belongs to the pex2/pex10/pex12 family.</text>
</comment>
<proteinExistence type="inferred from homology"/>
<dbReference type="GO" id="GO:0016558">
    <property type="term" value="P:protein import into peroxisome matrix"/>
    <property type="evidence" value="ECO:0007669"/>
    <property type="project" value="InterPro"/>
</dbReference>
<evidence type="ECO:0000256" key="3">
    <source>
        <dbReference type="ARBA" id="ARBA00008704"/>
    </source>
</evidence>
<keyword evidence="6" id="KW-0479">Metal-binding</keyword>
<evidence type="ECO:0000313" key="15">
    <source>
        <dbReference type="WBParaSite" id="nRc.2.0.1.t34615-RA"/>
    </source>
</evidence>
<evidence type="ECO:0000256" key="11">
    <source>
        <dbReference type="ARBA" id="ARBA00023136"/>
    </source>
</evidence>
<dbReference type="InterPro" id="IPR006845">
    <property type="entry name" value="Pex_N"/>
</dbReference>
<name>A0A915K8W0_ROMCU</name>
<evidence type="ECO:0000256" key="8">
    <source>
        <dbReference type="ARBA" id="ARBA00022833"/>
    </source>
</evidence>
<dbReference type="GO" id="GO:0008270">
    <property type="term" value="F:zinc ion binding"/>
    <property type="evidence" value="ECO:0007669"/>
    <property type="project" value="UniProtKB-KW"/>
</dbReference>
<dbReference type="Pfam" id="PF04757">
    <property type="entry name" value="Pex2_Pex12"/>
    <property type="match status" value="1"/>
</dbReference>
<keyword evidence="5" id="KW-0812">Transmembrane</keyword>
<dbReference type="PANTHER" id="PTHR12888:SF0">
    <property type="entry name" value="PEROXISOME ASSEMBLY PROTEIN 12"/>
    <property type="match status" value="1"/>
</dbReference>
<evidence type="ECO:0000256" key="7">
    <source>
        <dbReference type="ARBA" id="ARBA00022771"/>
    </source>
</evidence>
<evidence type="ECO:0000256" key="9">
    <source>
        <dbReference type="ARBA" id="ARBA00022927"/>
    </source>
</evidence>
<dbReference type="Proteomes" id="UP000887565">
    <property type="component" value="Unplaced"/>
</dbReference>
<sequence length="241" mass="28404">MNVLNELSGLSLRFGASYYPELFRHMTKCFDEYYFGFELLLQNYFLKNYSASFSENFYGLKRVLVRSRANICLLKSRIRSLCFLVVIPYIKSKLDKYFDKLNEDHDRLRKTVRSYYIPTGIKRSILKSFLRLYPKLCTCFEIWALILQVGYLIHKTDTHSPWIYMAGVILRTTSGAEFQPPSASKIELSHMLVRYGVNFSDGSAKCLEWHYCTFNFWTGGKATNERRMFRSHCLFPMHLTT</sequence>
<feature type="domain" description="Pex N-terminal" evidence="13">
    <location>
        <begin position="27"/>
        <end position="187"/>
    </location>
</feature>
<keyword evidence="14" id="KW-1185">Reference proteome</keyword>
<keyword evidence="7" id="KW-0863">Zinc-finger</keyword>
<dbReference type="InterPro" id="IPR017375">
    <property type="entry name" value="PEX12"/>
</dbReference>
<evidence type="ECO:0000313" key="14">
    <source>
        <dbReference type="Proteomes" id="UP000887565"/>
    </source>
</evidence>
<accession>A0A915K8W0</accession>
<comment type="subcellular location">
    <subcellularLocation>
        <location evidence="1">Peroxisome membrane</location>
        <topology evidence="1">Multi-pass membrane protein</topology>
    </subcellularLocation>
</comment>
<evidence type="ECO:0000256" key="4">
    <source>
        <dbReference type="ARBA" id="ARBA00022448"/>
    </source>
</evidence>
<dbReference type="WBParaSite" id="nRc.2.0.1.t34615-RA">
    <property type="protein sequence ID" value="nRc.2.0.1.t34615-RA"/>
    <property type="gene ID" value="nRc.2.0.1.g34615"/>
</dbReference>
<keyword evidence="11" id="KW-0472">Membrane</keyword>